<evidence type="ECO:0000256" key="1">
    <source>
        <dbReference type="SAM" id="Phobius"/>
    </source>
</evidence>
<dbReference type="PROSITE" id="PS00409">
    <property type="entry name" value="PROKAR_NTER_METHYL"/>
    <property type="match status" value="1"/>
</dbReference>
<gene>
    <name evidence="2" type="ORF">HR45_16560</name>
</gene>
<keyword evidence="1" id="KW-0472">Membrane</keyword>
<name>A0A094JB31_9GAMM</name>
<dbReference type="STRING" id="1515746.HR45_16560"/>
<dbReference type="EMBL" id="JPEO01000018">
    <property type="protein sequence ID" value="KFZ36427.1"/>
    <property type="molecule type" value="Genomic_DNA"/>
</dbReference>
<accession>A0A094JB31</accession>
<proteinExistence type="predicted"/>
<dbReference type="RefSeq" id="WP_037445031.1">
    <property type="nucleotide sequence ID" value="NZ_JPEO01000018.1"/>
</dbReference>
<keyword evidence="1" id="KW-1133">Transmembrane helix</keyword>
<organism evidence="2 3">
    <name type="scientific">Shewanella mangrovi</name>
    <dbReference type="NCBI Taxonomy" id="1515746"/>
    <lineage>
        <taxon>Bacteria</taxon>
        <taxon>Pseudomonadati</taxon>
        <taxon>Pseudomonadota</taxon>
        <taxon>Gammaproteobacteria</taxon>
        <taxon>Alteromonadales</taxon>
        <taxon>Shewanellaceae</taxon>
        <taxon>Shewanella</taxon>
    </lineage>
</organism>
<comment type="caution">
    <text evidence="2">The sequence shown here is derived from an EMBL/GenBank/DDBJ whole genome shotgun (WGS) entry which is preliminary data.</text>
</comment>
<sequence length="168" mass="18395">MKTLPAKGRSGGFTLIELVVVIIILGILAVIAAPKFVNMSSDARSMVLRQMQAAVKSANMQVFAKSQMPSFTTQAVANRSDLLDVDLDGNGSFETRLKNGYLDNTDVLQRLDIDEDKLAHQEENSDNLYIGYDLNGDSNVNDDQCYFLYTQAADSTTPPVYSIENSGC</sequence>
<feature type="transmembrane region" description="Helical" evidence="1">
    <location>
        <begin position="12"/>
        <end position="33"/>
    </location>
</feature>
<dbReference type="PANTHER" id="PTHR30093">
    <property type="entry name" value="GENERAL SECRETION PATHWAY PROTEIN G"/>
    <property type="match status" value="1"/>
</dbReference>
<dbReference type="InterPro" id="IPR045584">
    <property type="entry name" value="Pilin-like"/>
</dbReference>
<dbReference type="InterPro" id="IPR012902">
    <property type="entry name" value="N_methyl_site"/>
</dbReference>
<dbReference type="NCBIfam" id="TIGR02532">
    <property type="entry name" value="IV_pilin_GFxxxE"/>
    <property type="match status" value="1"/>
</dbReference>
<evidence type="ECO:0000313" key="2">
    <source>
        <dbReference type="EMBL" id="KFZ36427.1"/>
    </source>
</evidence>
<reference evidence="2 3" key="1">
    <citation type="submission" date="2014-06" db="EMBL/GenBank/DDBJ databases">
        <title>Shewanella sp. YQH10.</title>
        <authorList>
            <person name="Liu Y."/>
            <person name="Zeng R."/>
        </authorList>
    </citation>
    <scope>NUCLEOTIDE SEQUENCE [LARGE SCALE GENOMIC DNA]</scope>
    <source>
        <strain evidence="2 3">YQH10</strain>
    </source>
</reference>
<dbReference type="SUPFAM" id="SSF54523">
    <property type="entry name" value="Pili subunits"/>
    <property type="match status" value="1"/>
</dbReference>
<dbReference type="Proteomes" id="UP000029264">
    <property type="component" value="Unassembled WGS sequence"/>
</dbReference>
<dbReference type="AlphaFoldDB" id="A0A094JB31"/>
<dbReference type="Gene3D" id="3.30.700.10">
    <property type="entry name" value="Glycoprotein, Type 4 Pilin"/>
    <property type="match status" value="1"/>
</dbReference>
<evidence type="ECO:0000313" key="3">
    <source>
        <dbReference type="Proteomes" id="UP000029264"/>
    </source>
</evidence>
<dbReference type="PANTHER" id="PTHR30093:SF7">
    <property type="entry name" value="MSHA MAJOR PILIN SUBUNIT MSHA"/>
    <property type="match status" value="1"/>
</dbReference>
<dbReference type="Pfam" id="PF07963">
    <property type="entry name" value="N_methyl"/>
    <property type="match status" value="1"/>
</dbReference>
<dbReference type="eggNOG" id="COG4970">
    <property type="taxonomic scope" value="Bacteria"/>
</dbReference>
<keyword evidence="3" id="KW-1185">Reference proteome</keyword>
<protein>
    <submittedName>
        <fullName evidence="2">PilD processed protein</fullName>
    </submittedName>
</protein>
<dbReference type="OrthoDB" id="6262102at2"/>
<keyword evidence="1" id="KW-0812">Transmembrane</keyword>